<keyword evidence="3" id="KW-1185">Reference proteome</keyword>
<dbReference type="Proteomes" id="UP000193642">
    <property type="component" value="Unassembled WGS sequence"/>
</dbReference>
<feature type="region of interest" description="Disordered" evidence="1">
    <location>
        <begin position="80"/>
        <end position="99"/>
    </location>
</feature>
<evidence type="ECO:0000313" key="3">
    <source>
        <dbReference type="Proteomes" id="UP000193642"/>
    </source>
</evidence>
<dbReference type="OrthoDB" id="2143329at2759"/>
<dbReference type="STRING" id="329046.A0A1Y2BU94"/>
<comment type="caution">
    <text evidence="2">The sequence shown here is derived from an EMBL/GenBank/DDBJ whole genome shotgun (WGS) entry which is preliminary data.</text>
</comment>
<proteinExistence type="predicted"/>
<organism evidence="2 3">
    <name type="scientific">Rhizoclosmatium globosum</name>
    <dbReference type="NCBI Taxonomy" id="329046"/>
    <lineage>
        <taxon>Eukaryota</taxon>
        <taxon>Fungi</taxon>
        <taxon>Fungi incertae sedis</taxon>
        <taxon>Chytridiomycota</taxon>
        <taxon>Chytridiomycota incertae sedis</taxon>
        <taxon>Chytridiomycetes</taxon>
        <taxon>Chytridiales</taxon>
        <taxon>Chytriomycetaceae</taxon>
        <taxon>Rhizoclosmatium</taxon>
    </lineage>
</organism>
<evidence type="ECO:0000313" key="2">
    <source>
        <dbReference type="EMBL" id="ORY38338.1"/>
    </source>
</evidence>
<evidence type="ECO:0000256" key="1">
    <source>
        <dbReference type="SAM" id="MobiDB-lite"/>
    </source>
</evidence>
<sequence>MSRVRFTVEWAYGLIVSIWAFVDFHKNIKLWLQPVGVYYSVAGLLTNMQTCCKQSNKISTFFGLDPPTLHEYLHLSPLPPIDTEEGYNTLEDSSDEDDT</sequence>
<dbReference type="AlphaFoldDB" id="A0A1Y2BU94"/>
<protein>
    <submittedName>
        <fullName evidence="2">Uncharacterized protein</fullName>
    </submittedName>
</protein>
<accession>A0A1Y2BU94</accession>
<gene>
    <name evidence="2" type="ORF">BCR33DRAFT_788922</name>
</gene>
<reference evidence="2 3" key="1">
    <citation type="submission" date="2016-07" db="EMBL/GenBank/DDBJ databases">
        <title>Pervasive Adenine N6-methylation of Active Genes in Fungi.</title>
        <authorList>
            <consortium name="DOE Joint Genome Institute"/>
            <person name="Mondo S.J."/>
            <person name="Dannebaum R.O."/>
            <person name="Kuo R.C."/>
            <person name="Labutti K."/>
            <person name="Haridas S."/>
            <person name="Kuo A."/>
            <person name="Salamov A."/>
            <person name="Ahrendt S.R."/>
            <person name="Lipzen A."/>
            <person name="Sullivan W."/>
            <person name="Andreopoulos W.B."/>
            <person name="Clum A."/>
            <person name="Lindquist E."/>
            <person name="Daum C."/>
            <person name="Ramamoorthy G.K."/>
            <person name="Gryganskyi A."/>
            <person name="Culley D."/>
            <person name="Magnuson J.K."/>
            <person name="James T.Y."/>
            <person name="O'Malley M.A."/>
            <person name="Stajich J.E."/>
            <person name="Spatafora J.W."/>
            <person name="Visel A."/>
            <person name="Grigoriev I.V."/>
        </authorList>
    </citation>
    <scope>NUCLEOTIDE SEQUENCE [LARGE SCALE GENOMIC DNA]</scope>
    <source>
        <strain evidence="2 3">JEL800</strain>
    </source>
</reference>
<name>A0A1Y2BU94_9FUNG</name>
<dbReference type="EMBL" id="MCGO01000044">
    <property type="protein sequence ID" value="ORY38338.1"/>
    <property type="molecule type" value="Genomic_DNA"/>
</dbReference>